<accession>A0A6V7NL01</accession>
<dbReference type="AlphaFoldDB" id="A0A6V7NL01"/>
<reference evidence="3" key="1">
    <citation type="submission" date="2020-07" db="EMBL/GenBank/DDBJ databases">
        <authorList>
            <person name="Lin J."/>
        </authorList>
    </citation>
    <scope>NUCLEOTIDE SEQUENCE</scope>
</reference>
<feature type="chain" id="PRO_5027928103" evidence="2">
    <location>
        <begin position="26"/>
        <end position="170"/>
    </location>
</feature>
<organism evidence="3">
    <name type="scientific">Ananas comosus var. bracteatus</name>
    <name type="common">red pineapple</name>
    <dbReference type="NCBI Taxonomy" id="296719"/>
    <lineage>
        <taxon>Eukaryota</taxon>
        <taxon>Viridiplantae</taxon>
        <taxon>Streptophyta</taxon>
        <taxon>Embryophyta</taxon>
        <taxon>Tracheophyta</taxon>
        <taxon>Spermatophyta</taxon>
        <taxon>Magnoliopsida</taxon>
        <taxon>Liliopsida</taxon>
        <taxon>Poales</taxon>
        <taxon>Bromeliaceae</taxon>
        <taxon>Bromelioideae</taxon>
        <taxon>Ananas</taxon>
    </lineage>
</organism>
<sequence length="170" mass="18455">MASQAPVLMLLLLISSSSLLPLAFSSVTGLAQIRSFAKFRAPSWKQIKDAVSFVNDFVGLLTNLLSPRQPQPSNIPQLGRISSTSNALSRLNVPFYTVDVGSAAHRSPPRCCSMSPSTSSDQCRTCTLCFKQPSRISTPASRRPTARSLQGQHLPAGPLSLLPRRLPLRR</sequence>
<proteinExistence type="predicted"/>
<evidence type="ECO:0000256" key="1">
    <source>
        <dbReference type="SAM" id="MobiDB-lite"/>
    </source>
</evidence>
<evidence type="ECO:0000313" key="3">
    <source>
        <dbReference type="EMBL" id="CAD1819188.1"/>
    </source>
</evidence>
<keyword evidence="2" id="KW-0732">Signal</keyword>
<protein>
    <submittedName>
        <fullName evidence="3">Uncharacterized protein</fullName>
    </submittedName>
</protein>
<gene>
    <name evidence="3" type="ORF">CB5_LOCUS2399</name>
</gene>
<feature type="compositionally biased region" description="Low complexity" evidence="1">
    <location>
        <begin position="154"/>
        <end position="170"/>
    </location>
</feature>
<feature type="region of interest" description="Disordered" evidence="1">
    <location>
        <begin position="136"/>
        <end position="170"/>
    </location>
</feature>
<dbReference type="EMBL" id="LR862139">
    <property type="protein sequence ID" value="CAD1819188.1"/>
    <property type="molecule type" value="Genomic_DNA"/>
</dbReference>
<feature type="signal peptide" evidence="2">
    <location>
        <begin position="1"/>
        <end position="25"/>
    </location>
</feature>
<evidence type="ECO:0000256" key="2">
    <source>
        <dbReference type="SAM" id="SignalP"/>
    </source>
</evidence>
<name>A0A6V7NL01_ANACO</name>